<dbReference type="Proteomes" id="UP000199181">
    <property type="component" value="Unassembled WGS sequence"/>
</dbReference>
<name>A0A1I0KBJ8_9BACT</name>
<proteinExistence type="predicted"/>
<reference evidence="2" key="1">
    <citation type="submission" date="2016-10" db="EMBL/GenBank/DDBJ databases">
        <authorList>
            <person name="Varghese N."/>
            <person name="Submissions S."/>
        </authorList>
    </citation>
    <scope>NUCLEOTIDE SEQUENCE [LARGE SCALE GENOMIC DNA]</scope>
    <source>
        <strain evidence="2">DSM 16858</strain>
    </source>
</reference>
<evidence type="ECO:0000313" key="1">
    <source>
        <dbReference type="EMBL" id="SEU21525.1"/>
    </source>
</evidence>
<keyword evidence="2" id="KW-1185">Reference proteome</keyword>
<dbReference type="EMBL" id="FOIJ01000010">
    <property type="protein sequence ID" value="SEU21525.1"/>
    <property type="molecule type" value="Genomic_DNA"/>
</dbReference>
<dbReference type="AlphaFoldDB" id="A0A1I0KBJ8"/>
<protein>
    <submittedName>
        <fullName evidence="1">Uncharacterized protein</fullName>
    </submittedName>
</protein>
<gene>
    <name evidence="1" type="ORF">SAMN05443639_11014</name>
</gene>
<accession>A0A1I0KBJ8</accession>
<organism evidence="1 2">
    <name type="scientific">Stigmatella erecta</name>
    <dbReference type="NCBI Taxonomy" id="83460"/>
    <lineage>
        <taxon>Bacteria</taxon>
        <taxon>Pseudomonadati</taxon>
        <taxon>Myxococcota</taxon>
        <taxon>Myxococcia</taxon>
        <taxon>Myxococcales</taxon>
        <taxon>Cystobacterineae</taxon>
        <taxon>Archangiaceae</taxon>
        <taxon>Stigmatella</taxon>
    </lineage>
</organism>
<sequence>MPRGVEVVLQDSWLVPQRGPGGQAVYDLARVLFPSGSVPILMAYRPQLLPALVPQLRRRLLELDEELRRRGSAGCDLPIPRVPMIVTDVASAGVINACEREDVALVDLRGTLLLRSEGSFIRVHGDMPVQRRSRAPVFHGKGGRLVRILLAAPEQILTARELSARAQTSYAYTHGVLTQLEQDGYLTRASRNTGFRLRDAAGLLRAWLESGEKTSVTAEGFHAASTMPDALRSGYKTLEVQGIRCIFTLASGLLPEERFVSGLPHGLYLTGSLEPVLQAFGLRRMTPHNFWVLRPEVAAETEAGGVYHAPRTLPQGPGVFLPQLAVDFHHSGGRGKEQAEALVERFVKDLPLWTGAMNDRV</sequence>
<evidence type="ECO:0000313" key="2">
    <source>
        <dbReference type="Proteomes" id="UP000199181"/>
    </source>
</evidence>